<organism evidence="12 13">
    <name type="scientific">Thielaviopsis punctulata</name>
    <dbReference type="NCBI Taxonomy" id="72032"/>
    <lineage>
        <taxon>Eukaryota</taxon>
        <taxon>Fungi</taxon>
        <taxon>Dikarya</taxon>
        <taxon>Ascomycota</taxon>
        <taxon>Pezizomycotina</taxon>
        <taxon>Sordariomycetes</taxon>
        <taxon>Hypocreomycetidae</taxon>
        <taxon>Microascales</taxon>
        <taxon>Ceratocystidaceae</taxon>
        <taxon>Thielaviopsis</taxon>
    </lineage>
</organism>
<dbReference type="InterPro" id="IPR050355">
    <property type="entry name" value="RCF1"/>
</dbReference>
<evidence type="ECO:0000256" key="8">
    <source>
        <dbReference type="ARBA" id="ARBA00023136"/>
    </source>
</evidence>
<dbReference type="GO" id="GO:0031966">
    <property type="term" value="C:mitochondrial membrane"/>
    <property type="evidence" value="ECO:0007669"/>
    <property type="project" value="UniProtKB-SubCell"/>
</dbReference>
<proteinExistence type="inferred from homology"/>
<dbReference type="AlphaFoldDB" id="A0A0F4ZC11"/>
<feature type="region of interest" description="Disordered" evidence="9">
    <location>
        <begin position="130"/>
        <end position="187"/>
    </location>
</feature>
<comment type="subcellular location">
    <subcellularLocation>
        <location evidence="2">Mitochondrion membrane</location>
    </subcellularLocation>
</comment>
<dbReference type="Proteomes" id="UP000033483">
    <property type="component" value="Unassembled WGS sequence"/>
</dbReference>
<dbReference type="Pfam" id="PF04588">
    <property type="entry name" value="HIG_1_N"/>
    <property type="match status" value="1"/>
</dbReference>
<dbReference type="Gene3D" id="6.10.140.1320">
    <property type="match status" value="1"/>
</dbReference>
<evidence type="ECO:0000256" key="10">
    <source>
        <dbReference type="SAM" id="Phobius"/>
    </source>
</evidence>
<name>A0A0F4ZC11_9PEZI</name>
<dbReference type="PANTHER" id="PTHR12297">
    <property type="entry name" value="HYPOXIA-INDUCBILE GENE 1 HIG1 -RELATED"/>
    <property type="match status" value="1"/>
</dbReference>
<comment type="function">
    <text evidence="1">Cytochrome c oxidase subunit which plays a role in assembly of respiratory supercomplexes.</text>
</comment>
<evidence type="ECO:0000259" key="11">
    <source>
        <dbReference type="PROSITE" id="PS51503"/>
    </source>
</evidence>
<feature type="transmembrane region" description="Helical" evidence="10">
    <location>
        <begin position="65"/>
        <end position="86"/>
    </location>
</feature>
<evidence type="ECO:0000256" key="1">
    <source>
        <dbReference type="ARBA" id="ARBA00002584"/>
    </source>
</evidence>
<evidence type="ECO:0000256" key="2">
    <source>
        <dbReference type="ARBA" id="ARBA00004325"/>
    </source>
</evidence>
<keyword evidence="8 10" id="KW-0472">Membrane</keyword>
<dbReference type="InterPro" id="IPR007667">
    <property type="entry name" value="Hypoxia_induced_domain"/>
</dbReference>
<evidence type="ECO:0000256" key="9">
    <source>
        <dbReference type="SAM" id="MobiDB-lite"/>
    </source>
</evidence>
<dbReference type="PANTHER" id="PTHR12297:SF3">
    <property type="entry name" value="HIG1 DOMAIN FAMILY MEMBER 1A"/>
    <property type="match status" value="1"/>
</dbReference>
<evidence type="ECO:0000256" key="6">
    <source>
        <dbReference type="ARBA" id="ARBA00022989"/>
    </source>
</evidence>
<gene>
    <name evidence="12" type="ORF">TD95_000473</name>
</gene>
<sequence length="215" mass="24773">MSGSQLPSSFDENDEFYNERPSAKVWRKLREEPLIPLGCFATIFAFTGAYRALRRGDSKGANRMFRYRVGAQGFTVLAMVAGSIYYSRDRERTKELRRLEEQKNAEEKRARWLRELEARDAEEKEMRAALEERRRKRQERRRTEAAGLADGSDGGVVEALSLAKAQREEKEKMAREAEKVAGDEDASPFKQLGFIVAQQRKAKEEEKKKATEESK</sequence>
<protein>
    <recommendedName>
        <fullName evidence="11">HIG1 domain-containing protein</fullName>
    </recommendedName>
</protein>
<reference evidence="12 13" key="1">
    <citation type="submission" date="2015-03" db="EMBL/GenBank/DDBJ databases">
        <authorList>
            <person name="Radwan O."/>
            <person name="Al-Naeli F.A."/>
            <person name="Rendon G.A."/>
            <person name="Fields C."/>
        </authorList>
    </citation>
    <scope>NUCLEOTIDE SEQUENCE [LARGE SCALE GENOMIC DNA]</scope>
    <source>
        <strain evidence="12">CR-DP1</strain>
    </source>
</reference>
<dbReference type="OrthoDB" id="6604018at2759"/>
<evidence type="ECO:0000256" key="7">
    <source>
        <dbReference type="ARBA" id="ARBA00023128"/>
    </source>
</evidence>
<keyword evidence="7" id="KW-0496">Mitochondrion</keyword>
<evidence type="ECO:0000313" key="13">
    <source>
        <dbReference type="Proteomes" id="UP000033483"/>
    </source>
</evidence>
<comment type="similarity">
    <text evidence="3">Belongs to the RCF1 family.</text>
</comment>
<feature type="transmembrane region" description="Helical" evidence="10">
    <location>
        <begin position="34"/>
        <end position="53"/>
    </location>
</feature>
<feature type="domain" description="HIG1" evidence="11">
    <location>
        <begin position="6"/>
        <end position="97"/>
    </location>
</feature>
<dbReference type="GO" id="GO:0097250">
    <property type="term" value="P:mitochondrial respirasome assembly"/>
    <property type="evidence" value="ECO:0007669"/>
    <property type="project" value="TreeGrafter"/>
</dbReference>
<dbReference type="EMBL" id="LAEV01001761">
    <property type="protein sequence ID" value="KKA27408.1"/>
    <property type="molecule type" value="Genomic_DNA"/>
</dbReference>
<evidence type="ECO:0000256" key="3">
    <source>
        <dbReference type="ARBA" id="ARBA00009366"/>
    </source>
</evidence>
<evidence type="ECO:0000256" key="5">
    <source>
        <dbReference type="ARBA" id="ARBA00022692"/>
    </source>
</evidence>
<keyword evidence="5 10" id="KW-0812">Transmembrane</keyword>
<comment type="caution">
    <text evidence="12">The sequence shown here is derived from an EMBL/GenBank/DDBJ whole genome shotgun (WGS) entry which is preliminary data.</text>
</comment>
<accession>A0A0F4ZC11</accession>
<keyword evidence="13" id="KW-1185">Reference proteome</keyword>
<feature type="compositionally biased region" description="Basic and acidic residues" evidence="9">
    <location>
        <begin position="165"/>
        <end position="182"/>
    </location>
</feature>
<comment type="subunit">
    <text evidence="4">Associates with the respiratory chain complex III/complex IV supercomplex.</text>
</comment>
<dbReference type="PROSITE" id="PS51503">
    <property type="entry name" value="HIG1"/>
    <property type="match status" value="1"/>
</dbReference>
<evidence type="ECO:0000313" key="12">
    <source>
        <dbReference type="EMBL" id="KKA27408.1"/>
    </source>
</evidence>
<keyword evidence="6 10" id="KW-1133">Transmembrane helix</keyword>
<evidence type="ECO:0000256" key="4">
    <source>
        <dbReference type="ARBA" id="ARBA00011565"/>
    </source>
</evidence>